<protein>
    <submittedName>
        <fullName evidence="4">TetR family transcriptional regulator</fullName>
    </submittedName>
</protein>
<gene>
    <name evidence="4" type="ORF">VLK81_04815</name>
</gene>
<feature type="domain" description="HTH tetR-type" evidence="3">
    <location>
        <begin position="11"/>
        <end position="71"/>
    </location>
</feature>
<keyword evidence="5" id="KW-1185">Reference proteome</keyword>
<dbReference type="EMBL" id="JAYKOT010000003">
    <property type="protein sequence ID" value="MEB3429342.1"/>
    <property type="molecule type" value="Genomic_DNA"/>
</dbReference>
<keyword evidence="1 2" id="KW-0238">DNA-binding</keyword>
<evidence type="ECO:0000256" key="1">
    <source>
        <dbReference type="ARBA" id="ARBA00023125"/>
    </source>
</evidence>
<dbReference type="AlphaFoldDB" id="A0AAW9MZ55"/>
<dbReference type="GO" id="GO:0003677">
    <property type="term" value="F:DNA binding"/>
    <property type="evidence" value="ECO:0007669"/>
    <property type="project" value="UniProtKB-UniRule"/>
</dbReference>
<dbReference type="Pfam" id="PF21626">
    <property type="entry name" value="TetR-C_39"/>
    <property type="match status" value="1"/>
</dbReference>
<name>A0AAW9MZ55_9FIRM</name>
<comment type="caution">
    <text evidence="4">The sequence shown here is derived from an EMBL/GenBank/DDBJ whole genome shotgun (WGS) entry which is preliminary data.</text>
</comment>
<dbReference type="Proteomes" id="UP001357733">
    <property type="component" value="Unassembled WGS sequence"/>
</dbReference>
<dbReference type="Gene3D" id="1.10.357.10">
    <property type="entry name" value="Tetracycline Repressor, domain 2"/>
    <property type="match status" value="1"/>
</dbReference>
<dbReference type="RefSeq" id="WP_324619538.1">
    <property type="nucleotide sequence ID" value="NZ_JAYKOT010000003.1"/>
</dbReference>
<sequence>MPKETFYNLNEEKKLKIIAVLKKVFREKSIFEANVKEIVETLGIARGSFYQYFENLEDAYFMILDLETKDIHNLFLEILKENEFDFYKSLKLYGLEIADLLFESGDYLIYKNKYLYWTAELENKWKVYKKKESSNSEFNHLSEQMEFTKAIIHNLIKRTFINDWDRAEFLEHFNIYLNWLKEGVDYNGIR</sequence>
<dbReference type="InterPro" id="IPR009057">
    <property type="entry name" value="Homeodomain-like_sf"/>
</dbReference>
<evidence type="ECO:0000313" key="4">
    <source>
        <dbReference type="EMBL" id="MEB3429342.1"/>
    </source>
</evidence>
<dbReference type="PROSITE" id="PS50977">
    <property type="entry name" value="HTH_TETR_2"/>
    <property type="match status" value="1"/>
</dbReference>
<organism evidence="4 5">
    <name type="scientific">Citroniella saccharovorans</name>
    <dbReference type="NCBI Taxonomy" id="2053367"/>
    <lineage>
        <taxon>Bacteria</taxon>
        <taxon>Bacillati</taxon>
        <taxon>Bacillota</taxon>
        <taxon>Tissierellia</taxon>
        <taxon>Tissierellales</taxon>
        <taxon>Peptoniphilaceae</taxon>
        <taxon>Citroniella</taxon>
    </lineage>
</organism>
<evidence type="ECO:0000259" key="3">
    <source>
        <dbReference type="PROSITE" id="PS50977"/>
    </source>
</evidence>
<dbReference type="InterPro" id="IPR001647">
    <property type="entry name" value="HTH_TetR"/>
</dbReference>
<evidence type="ECO:0000256" key="2">
    <source>
        <dbReference type="PROSITE-ProRule" id="PRU00335"/>
    </source>
</evidence>
<dbReference type="Pfam" id="PF00440">
    <property type="entry name" value="TetR_N"/>
    <property type="match status" value="1"/>
</dbReference>
<accession>A0AAW9MZ55</accession>
<evidence type="ECO:0000313" key="5">
    <source>
        <dbReference type="Proteomes" id="UP001357733"/>
    </source>
</evidence>
<proteinExistence type="predicted"/>
<dbReference type="InterPro" id="IPR049443">
    <property type="entry name" value="TetR_YgfC-like_C"/>
</dbReference>
<dbReference type="SUPFAM" id="SSF46689">
    <property type="entry name" value="Homeodomain-like"/>
    <property type="match status" value="1"/>
</dbReference>
<feature type="DNA-binding region" description="H-T-H motif" evidence="2">
    <location>
        <begin position="34"/>
        <end position="53"/>
    </location>
</feature>
<reference evidence="4 5" key="1">
    <citation type="submission" date="2024-01" db="EMBL/GenBank/DDBJ databases">
        <title>Complete genome sequence of Citroniella saccharovorans strain M6.X9, isolated from human fecal sample.</title>
        <authorList>
            <person name="Cheng G."/>
            <person name="Westerholm M."/>
            <person name="Schnurer A."/>
        </authorList>
    </citation>
    <scope>NUCLEOTIDE SEQUENCE [LARGE SCALE GENOMIC DNA]</scope>
    <source>
        <strain evidence="4 5">DSM 29873</strain>
    </source>
</reference>